<name>A0A1Z5IV29_9LACO</name>
<dbReference type="RefSeq" id="WP_089120869.1">
    <property type="nucleotide sequence ID" value="NZ_BCMI01000006.1"/>
</dbReference>
<feature type="compositionally biased region" description="Polar residues" evidence="2">
    <location>
        <begin position="2669"/>
        <end position="2740"/>
    </location>
</feature>
<dbReference type="Gene3D" id="2.60.40.4300">
    <property type="match status" value="7"/>
</dbReference>
<feature type="domain" description="Mub B2-like" evidence="5">
    <location>
        <begin position="1359"/>
        <end position="1447"/>
    </location>
</feature>
<feature type="domain" description="Mub B2-like" evidence="5">
    <location>
        <begin position="2163"/>
        <end position="2270"/>
    </location>
</feature>
<feature type="domain" description="Mucin binding" evidence="4">
    <location>
        <begin position="1862"/>
        <end position="1943"/>
    </location>
</feature>
<dbReference type="OrthoDB" id="3237761at2"/>
<dbReference type="Pfam" id="PF17966">
    <property type="entry name" value="Muc_B2"/>
    <property type="match status" value="7"/>
</dbReference>
<feature type="compositionally biased region" description="Polar residues" evidence="2">
    <location>
        <begin position="411"/>
        <end position="427"/>
    </location>
</feature>
<evidence type="ECO:0000256" key="2">
    <source>
        <dbReference type="SAM" id="MobiDB-lite"/>
    </source>
</evidence>
<dbReference type="NCBIfam" id="TIGR01167">
    <property type="entry name" value="LPXTG_anchor"/>
    <property type="match status" value="1"/>
</dbReference>
<dbReference type="Pfam" id="PF17965">
    <property type="entry name" value="MucBP_2"/>
    <property type="match status" value="1"/>
</dbReference>
<proteinExistence type="predicted"/>
<feature type="domain" description="Mub B2-like" evidence="5">
    <location>
        <begin position="2366"/>
        <end position="2475"/>
    </location>
</feature>
<feature type="compositionally biased region" description="Basic and acidic residues" evidence="2">
    <location>
        <begin position="926"/>
        <end position="939"/>
    </location>
</feature>
<protein>
    <submittedName>
        <fullName evidence="6">Mucus-binding protein, LPXTG-motif cell wall anchor</fullName>
    </submittedName>
</protein>
<feature type="compositionally biased region" description="Polar residues" evidence="2">
    <location>
        <begin position="88"/>
        <end position="128"/>
    </location>
</feature>
<evidence type="ECO:0000313" key="6">
    <source>
        <dbReference type="EMBL" id="GAX05603.1"/>
    </source>
</evidence>
<evidence type="ECO:0000259" key="4">
    <source>
        <dbReference type="Pfam" id="PF17965"/>
    </source>
</evidence>
<gene>
    <name evidence="6" type="ORF">IWT25_00927</name>
</gene>
<organism evidence="6 7">
    <name type="scientific">Secundilactobacillus pentosiphilus</name>
    <dbReference type="NCBI Taxonomy" id="1714682"/>
    <lineage>
        <taxon>Bacteria</taxon>
        <taxon>Bacillati</taxon>
        <taxon>Bacillota</taxon>
        <taxon>Bacilli</taxon>
        <taxon>Lactobacillales</taxon>
        <taxon>Lactobacillaceae</taxon>
        <taxon>Secundilactobacillus</taxon>
    </lineage>
</organism>
<sequence precursor="true">MVGKNNHTKMIQSNLKERYKSYKVGRRWVFASIASLSLGAALFLGSATTSFAETTDTAATPDTQDDSTATSATAATTAKTVTLKPATQQTDKSAVGTSSSATNVTASDGNGSNQTASKNEVDATQQATAVKAAPSEQQPVSANDAKSTAQPVKTSGSNPGNNGSTATPNDTKLADASITKTASNLVKDATNVGVEPNSATKPNTQPAAQTAAQSSQVKTAQVTSVAAKVDRTKADQLDAQAKTLLVDPSNTDLNQAKMVASQQYALTGEPQQVVAMAADVKSTVILTSSTDKIGYGQPAGDVVITAKMTVNTGDTVTITVPTNLDDLEWSNVQKLQDSLGTTQYVKNTDGTYTVTNTFNQSGIFTQKITLKQVSNGADSGELPQLTPDQIGKDTTGEVTATLNGSPVDPLTLTQTTKPSVAISNPTRVSPALTSKDADGNPFSVDAVIPNTNYVYKVNVTDSTGLKDDSGDGINSRLNTNGTTITIPVPTGFTLDSALTDTLNGFAAGTTTIKQDASGANIIITVPANTEVGKGGFYLAGKYTNELTDTVQTLTAAGNPTITQKIPNGQTLTATSNPWTEKLAAKGDGVAPAVGSVTAAGNSSKAPDKLVLDTDTSNDPLYLSSFGFGVTSSTPVTDAKLTITVPDGVDATGVVVPKEIVNRNAYLPGTTEYGYTLILADGTTETGTVAAGGTISKGNTTSLIKQIVLTPNYLAPGATTGTEPGNLDAAHKDNYIHLLGKLDAKYENGSNVKNGDGLKFNINIQMPEDTHSMDSWANETVSSPMGRVGAWGWKGGTDNTAPGKQDSGYISVVANGSSGQTIDLVYEPTLYFVLPFGTNIYSINMKARDASGNTVSNGAKISYYQTSNGQTGVKVDFAGTGLSVFTDDTFQDVIHLSNDADALPGKSYVYYYVTSPTTSISNTTKATDSKIGDPANDKSETNPNPNADLTFVDGDANAVAMAGNRFLWTIDAATGTYVASMAQGNQDEMPKNAGTAVANGNNELDFYTNLVNAASAIKDASVAINLPETGDDQGSTYTFQLTGPVSVPTTFTTSEGTGSDTLTPTVLYSTNRYDKAGTAVDTTGYVTADQVSDWSAIRSVIVQVGKVPNNAATGRIKLTGTTANFNNITSPDKQIGYLQTILYENGAAASVTNKATSITIISKSTVNARIHYKDATGDHYIPLDSLSKTLVNNTDRLNASDFPSTEDQLTAAESSLSDTDKALINTLLSKGYYWVKNSDGNLKTTIVNSDHGDYGTDKPNKVAVFGATSQYYFDGDIVQYDLTNAADLTVTYVDTDNNNKTVGTPETISGGINDIGSYTVTVPDGYVLATGQANMVPYTLTTDDTDNIVIKLAHEIDQGTLTTTRTITYTGLPADKTPSDTPQPITWTTTTDKVTNKTTYTPSGNYEEVTVPIVSGYTPDQSTVPVGTNAVVNTKPTDKKVTVTYTANPQKVQIHYIDVTGSDKTTGWTTGDGTEVTTAEQTLNGKTDEAYTNTIKIPTNYVQVAADAGASSGTYDTDDKTDQSYFVYIKHATKTITPTTDPKNNQLKASITRTINYVYGSDAVDGKKGTTAAPTVTQTQDFTRTGTIDLVTGDVTYSTWTPTSGTGEGFAAVTSPTGTALTGYTPDTSTVAAVATTSLTADDKPVTVTVTYHPDAQKVTVHYIDVNGSDKTSGWTAGDGTEVTTAAQALSGTTDEAYTNTIQIPENYVQVGADAGASSGTYDNDDQTDQNYNVYVKHATKTITPTTDPQNDQLKTTITRTINYVYGNNTVNHRKGDQALNPVEQHQDYTRTGVIDEVTGTTTYSGWVPTTGDGEGFDAVTSGAITGYTPDKASVGQTTVDVKDVVANKVLTPVTVTYNPVAQKVEIHYIDVTTSTKTSGWTTTDGTEVISAEQTLNGTTDGVYTNPLILPMNYVKVGQDAGAVSGFFDNNGQVTQTYNVYIKHATKTITPTNDPKNGQLKATITRTINYVYGNDTVDHRKGDQAFNPVEQHQDYTRTGTIDEVTGDITYTAWTPTTGDGEGLGVVTSDSLTGYTPDQASVAQAVVDLKDVANKAMTPVTVTYNPNAQVVQIHYIDVTGSTKTSGWVPTDGDEVTTAEQTLNGTTDGVYTNPLILPMNYVKVGQDNGAASGFFDKDSKTDQSYNVYIKHATKTITPTNDPKNGQLKATITRTINYVYGNDTVDHRKGDQAFDPVVQHQDYTRTGTVDQVTGSITYSAWTPTAGADEGLGAVTSDTLTGYTPDQTSVAQAVVGQTDVANKALTPVTVTYNPNAQKVEIHYIDITGSDKTTNWLPTDGTEVASAMQTLNGTTAGVYTNAITVPMNYVKVGQDAGAASGFFDNNDQIIQSYNVYVKHATKTITPTNDPKNDQLKATITRTINYVYGNDTTDHHKGDQAFNPVNQHQDYTRTGIVDQVTGTITYSDWTPTAGADEGLGAVTSGALTGYTPDQALVGQAVIGQTDVANKALTPVTVTYNPNSVTMTVTYVDDVENGKVVEGTVLDGTVDQAGHFNVIVPNGYELSKNQKSSIDYKFTPNEAQNKIIIHLVHGIAHTTTTTTRTINYYIQGTTTPVHVATVQTLTWNVATDKVTGESVATPQGGYDKVTSPLVPGYTADVTSVNGQYPKPVTGKSGGNLTATVYYTAVPVNPDNGGEVTPPTTPETTDMTDGGTVVPNQPQNEKVPQQPNGKTTDYDRTPNQPGSDNSQNPTQSNDGTAMKTTENATGQLGRSVPTPTSNKAQSVTRQRVGKATTKLPQTNEQRTGLWSVLGISLMGMMSLLGFAKRKKHDQD</sequence>
<dbReference type="NCBIfam" id="TIGR03715">
    <property type="entry name" value="KxYKxGKxW"/>
    <property type="match status" value="1"/>
</dbReference>
<feature type="region of interest" description="Disordered" evidence="2">
    <location>
        <begin position="2641"/>
        <end position="2745"/>
    </location>
</feature>
<evidence type="ECO:0000259" key="5">
    <source>
        <dbReference type="Pfam" id="PF17966"/>
    </source>
</evidence>
<feature type="region of interest" description="Disordered" evidence="2">
    <location>
        <begin position="83"/>
        <end position="171"/>
    </location>
</feature>
<dbReference type="Proteomes" id="UP000198414">
    <property type="component" value="Unassembled WGS sequence"/>
</dbReference>
<feature type="region of interest" description="Disordered" evidence="2">
    <location>
        <begin position="377"/>
        <end position="441"/>
    </location>
</feature>
<keyword evidence="3" id="KW-0472">Membrane</keyword>
<feature type="domain" description="Mub B2-like" evidence="5">
    <location>
        <begin position="2549"/>
        <end position="2640"/>
    </location>
</feature>
<dbReference type="Gene3D" id="3.10.20.470">
    <property type="match status" value="1"/>
</dbReference>
<evidence type="ECO:0000256" key="3">
    <source>
        <dbReference type="SAM" id="Phobius"/>
    </source>
</evidence>
<feature type="transmembrane region" description="Helical" evidence="3">
    <location>
        <begin position="2759"/>
        <end position="2778"/>
    </location>
</feature>
<dbReference type="Pfam" id="PF19258">
    <property type="entry name" value="KxYKxGKxW_sig"/>
    <property type="match status" value="1"/>
</dbReference>
<dbReference type="InterPro" id="IPR041495">
    <property type="entry name" value="Mub_B2"/>
</dbReference>
<dbReference type="Gene3D" id="3.10.20.320">
    <property type="entry name" value="Putative peptidoglycan bound protein (lpxtg motif)"/>
    <property type="match status" value="2"/>
</dbReference>
<reference evidence="6 7" key="1">
    <citation type="submission" date="2015-11" db="EMBL/GenBank/DDBJ databases">
        <title>Draft genome sequences of new species of the genus Lactobacillus isolated from orchardgrass silage.</title>
        <authorList>
            <person name="Tohno M."/>
            <person name="Tanizawa Y."/>
            <person name="Arita M."/>
        </authorList>
    </citation>
    <scope>NUCLEOTIDE SEQUENCE [LARGE SCALE GENOMIC DNA]</scope>
    <source>
        <strain evidence="6 7">IWT25</strain>
    </source>
</reference>
<feature type="region of interest" description="Disordered" evidence="2">
    <location>
        <begin position="919"/>
        <end position="946"/>
    </location>
</feature>
<dbReference type="EMBL" id="BCMI01000006">
    <property type="protein sequence ID" value="GAX05603.1"/>
    <property type="molecule type" value="Genomic_DNA"/>
</dbReference>
<keyword evidence="3" id="KW-0812">Transmembrane</keyword>
<dbReference type="InterPro" id="IPR041558">
    <property type="entry name" value="MucBP_2"/>
</dbReference>
<dbReference type="InterPro" id="IPR022263">
    <property type="entry name" value="KxYKxGKxW"/>
</dbReference>
<feature type="compositionally biased region" description="Low complexity" evidence="2">
    <location>
        <begin position="199"/>
        <end position="215"/>
    </location>
</feature>
<evidence type="ECO:0000313" key="7">
    <source>
        <dbReference type="Proteomes" id="UP000198414"/>
    </source>
</evidence>
<feature type="compositionally biased region" description="Polar residues" evidence="2">
    <location>
        <begin position="135"/>
        <end position="170"/>
    </location>
</feature>
<accession>A0A1Z5IV29</accession>
<keyword evidence="1" id="KW-0732">Signal</keyword>
<feature type="region of interest" description="Disordered" evidence="2">
    <location>
        <begin position="187"/>
        <end position="215"/>
    </location>
</feature>
<feature type="compositionally biased region" description="Low complexity" evidence="2">
    <location>
        <begin position="2648"/>
        <end position="2667"/>
    </location>
</feature>
<keyword evidence="3" id="KW-1133">Transmembrane helix</keyword>
<feature type="domain" description="Mub B2-like" evidence="5">
    <location>
        <begin position="1543"/>
        <end position="1654"/>
    </location>
</feature>
<feature type="domain" description="Mub B2-like" evidence="5">
    <location>
        <begin position="1750"/>
        <end position="1846"/>
    </location>
</feature>
<evidence type="ECO:0000256" key="1">
    <source>
        <dbReference type="ARBA" id="ARBA00022729"/>
    </source>
</evidence>
<feature type="domain" description="Mub B2-like" evidence="5">
    <location>
        <begin position="1958"/>
        <end position="2065"/>
    </location>
</feature>
<comment type="caution">
    <text evidence="6">The sequence shown here is derived from an EMBL/GenBank/DDBJ whole genome shotgun (WGS) entry which is preliminary data.</text>
</comment>